<dbReference type="SMART" id="SM00297">
    <property type="entry name" value="BROMO"/>
    <property type="match status" value="1"/>
</dbReference>
<feature type="region of interest" description="Disordered" evidence="3">
    <location>
        <begin position="215"/>
        <end position="441"/>
    </location>
</feature>
<evidence type="ECO:0000313" key="8">
    <source>
        <dbReference type="Proteomes" id="UP000659654"/>
    </source>
</evidence>
<dbReference type="PANTHER" id="PTHR15398:SF4">
    <property type="entry name" value="BROMODOMAIN-CONTAINING PROTEIN 8 ISOFORM X1"/>
    <property type="match status" value="1"/>
</dbReference>
<dbReference type="AlphaFoldDB" id="A0A1I7S0D1"/>
<dbReference type="GO" id="GO:0035267">
    <property type="term" value="C:NuA4 histone acetyltransferase complex"/>
    <property type="evidence" value="ECO:0007669"/>
    <property type="project" value="TreeGrafter"/>
</dbReference>
<evidence type="ECO:0000313" key="5">
    <source>
        <dbReference type="EMBL" id="CAD5235676.1"/>
    </source>
</evidence>
<feature type="region of interest" description="Disordered" evidence="3">
    <location>
        <begin position="474"/>
        <end position="494"/>
    </location>
</feature>
<keyword evidence="1 2" id="KW-0103">Bromodomain</keyword>
<dbReference type="PANTHER" id="PTHR15398">
    <property type="entry name" value="BROMODOMAIN-CONTAINING PROTEIN 8"/>
    <property type="match status" value="1"/>
</dbReference>
<evidence type="ECO:0000313" key="9">
    <source>
        <dbReference type="WBParaSite" id="BXY_0645500.1"/>
    </source>
</evidence>
<gene>
    <name evidence="5" type="ORF">BXYJ_LOCUS15767</name>
</gene>
<proteinExistence type="predicted"/>
<reference evidence="9" key="1">
    <citation type="submission" date="2016-11" db="UniProtKB">
        <authorList>
            <consortium name="WormBaseParasite"/>
        </authorList>
    </citation>
    <scope>IDENTIFICATION</scope>
</reference>
<dbReference type="SMR" id="A0A1I7S0D1"/>
<dbReference type="EMBL" id="CAJFDI010000006">
    <property type="protein sequence ID" value="CAD5235676.1"/>
    <property type="molecule type" value="Genomic_DNA"/>
</dbReference>
<dbReference type="InterPro" id="IPR036427">
    <property type="entry name" value="Bromodomain-like_sf"/>
</dbReference>
<dbReference type="Proteomes" id="UP000095284">
    <property type="component" value="Unplaced"/>
</dbReference>
<feature type="compositionally biased region" description="Polar residues" evidence="3">
    <location>
        <begin position="794"/>
        <end position="810"/>
    </location>
</feature>
<evidence type="ECO:0000259" key="4">
    <source>
        <dbReference type="PROSITE" id="PS50014"/>
    </source>
</evidence>
<dbReference type="Proteomes" id="UP000659654">
    <property type="component" value="Unassembled WGS sequence"/>
</dbReference>
<evidence type="ECO:0000313" key="6">
    <source>
        <dbReference type="EMBL" id="CAG9132213.1"/>
    </source>
</evidence>
<evidence type="ECO:0000256" key="2">
    <source>
        <dbReference type="PROSITE-ProRule" id="PRU00035"/>
    </source>
</evidence>
<protein>
    <submittedName>
        <fullName evidence="5">(pine wood nematode) hypothetical protein</fullName>
    </submittedName>
    <submittedName>
        <fullName evidence="9">Bromo domain-containing protein</fullName>
    </submittedName>
</protein>
<accession>A0A1I7S0D1</accession>
<organism evidence="7 9">
    <name type="scientific">Bursaphelenchus xylophilus</name>
    <name type="common">Pinewood nematode worm</name>
    <name type="synonym">Aphelenchoides xylophilus</name>
    <dbReference type="NCBI Taxonomy" id="6326"/>
    <lineage>
        <taxon>Eukaryota</taxon>
        <taxon>Metazoa</taxon>
        <taxon>Ecdysozoa</taxon>
        <taxon>Nematoda</taxon>
        <taxon>Chromadorea</taxon>
        <taxon>Rhabditida</taxon>
        <taxon>Tylenchina</taxon>
        <taxon>Tylenchomorpha</taxon>
        <taxon>Aphelenchoidea</taxon>
        <taxon>Aphelenchoididae</taxon>
        <taxon>Bursaphelenchus</taxon>
    </lineage>
</organism>
<dbReference type="PROSITE" id="PS50014">
    <property type="entry name" value="BROMODOMAIN_2"/>
    <property type="match status" value="1"/>
</dbReference>
<feature type="region of interest" description="Disordered" evidence="3">
    <location>
        <begin position="609"/>
        <end position="654"/>
    </location>
</feature>
<evidence type="ECO:0000256" key="1">
    <source>
        <dbReference type="ARBA" id="ARBA00023117"/>
    </source>
</evidence>
<evidence type="ECO:0000256" key="3">
    <source>
        <dbReference type="SAM" id="MobiDB-lite"/>
    </source>
</evidence>
<feature type="compositionally biased region" description="Basic and acidic residues" evidence="3">
    <location>
        <begin position="609"/>
        <end position="623"/>
    </location>
</feature>
<feature type="compositionally biased region" description="Basic and acidic residues" evidence="3">
    <location>
        <begin position="374"/>
        <end position="419"/>
    </location>
</feature>
<evidence type="ECO:0000313" key="7">
    <source>
        <dbReference type="Proteomes" id="UP000095284"/>
    </source>
</evidence>
<dbReference type="OrthoDB" id="5877521at2759"/>
<dbReference type="Gene3D" id="1.20.920.10">
    <property type="entry name" value="Bromodomain-like"/>
    <property type="match status" value="1"/>
</dbReference>
<dbReference type="EMBL" id="CAJFCV020000006">
    <property type="protein sequence ID" value="CAG9132213.1"/>
    <property type="molecule type" value="Genomic_DNA"/>
</dbReference>
<dbReference type="WBParaSite" id="BXY_0645500.1">
    <property type="protein sequence ID" value="BXY_0645500.1"/>
    <property type="gene ID" value="BXY_0645500"/>
</dbReference>
<dbReference type="eggNOG" id="ENOG502RWC2">
    <property type="taxonomic scope" value="Eukaryota"/>
</dbReference>
<feature type="domain" description="Bromo" evidence="4">
    <location>
        <begin position="694"/>
        <end position="763"/>
    </location>
</feature>
<feature type="region of interest" description="Disordered" evidence="3">
    <location>
        <begin position="1"/>
        <end position="24"/>
    </location>
</feature>
<feature type="compositionally biased region" description="Basic and acidic residues" evidence="3">
    <location>
        <begin position="547"/>
        <end position="562"/>
    </location>
</feature>
<feature type="region of interest" description="Disordered" evidence="3">
    <location>
        <begin position="792"/>
        <end position="828"/>
    </location>
</feature>
<name>A0A1I7S0D1_BURXY</name>
<feature type="compositionally biased region" description="Polar residues" evidence="3">
    <location>
        <begin position="339"/>
        <end position="364"/>
    </location>
</feature>
<feature type="region of interest" description="Disordered" evidence="3">
    <location>
        <begin position="544"/>
        <end position="587"/>
    </location>
</feature>
<feature type="compositionally biased region" description="Basic and acidic residues" evidence="3">
    <location>
        <begin position="474"/>
        <end position="483"/>
    </location>
</feature>
<feature type="compositionally biased region" description="Basic and acidic residues" evidence="3">
    <location>
        <begin position="215"/>
        <end position="226"/>
    </location>
</feature>
<feature type="compositionally biased region" description="Basic and acidic residues" evidence="3">
    <location>
        <begin position="304"/>
        <end position="324"/>
    </location>
</feature>
<dbReference type="Pfam" id="PF00439">
    <property type="entry name" value="Bromodomain"/>
    <property type="match status" value="1"/>
</dbReference>
<feature type="compositionally biased region" description="Basic and acidic residues" evidence="3">
    <location>
        <begin position="571"/>
        <end position="587"/>
    </location>
</feature>
<keyword evidence="8" id="KW-1185">Reference proteome</keyword>
<sequence>MTEVDIQPVIHEEKPTEPAPEEPEWSAEELHRLLDLCTRFREWTERATKLNDEFGSNHDENFFTADTLQHKFSRLSGESCGKEPDMEIIAWIKQFLKRTTTERNSSGDVAKIARIRRHFELWQHASRGKLTDHQLEEIMGIQLCKRFLNSDDFPENEPDKQQWLDADLFRSKLSKDEWVSLRNPEELITRLKNQTVTKERFLFDHPDLIKAEKEAERLKKEEEDARLMSPPELKRKRTQPPSPAVPESPKPEEIAPVSTGPDIIMIPPEPEVVIKRLKSPEQPSTPVAVSFESKVVEEEILPETPKETVAEEPVKVEEEEKEPTSTEQPVAKRLRGRSATASSDISTPTTSAQPSPAVTPSTRSSPRHVPISPQKEKEPTSDSEKRTLRTRKPAERPESPKKVTPKEPEDKEPPKKEVLDNGFEPESGPTEVEEPRFAAPELTRSCSVECQTLITFVRINKPYSTSNRVRKLDRKNSAPKEIGDTAQCSQESSETLIKTENDDQIVEFPNVGLQTEPFDLRKSLDEEILYVGENMDEAKVFELIGPQRERSEQPETPKEPARKRSRARLSVPEKPRSSKDNVEPKSERKLKIVVETDLIPTLYPFLGKMDEKTDEDQKSEASDTSRSSSKRRSARRSTLPSSQESKKSLVKAPKPPTLFLESAHLLRNPDAPVQQASTRSPHDPIIRSAHNIILQQKSASDFLEPVSSDVQNYHEFVKFPMDLSTIQKFIDEGRLKTMGELQELYNLMCANAIMFNENGHTVNLDAKELKKICFETIRELVYAPQRKVTKRHSVQTSRFSTRRLTNQPTPKVTPHHASQPHLVPGTAKPALPLTRRTFVNAAMYRTRRFKQEKPEEPLNTTAPAML</sequence>
<reference evidence="6" key="2">
    <citation type="submission" date="2020-08" db="EMBL/GenBank/DDBJ databases">
        <authorList>
            <person name="Kikuchi T."/>
        </authorList>
    </citation>
    <scope>NUCLEOTIDE SEQUENCE</scope>
    <source>
        <strain evidence="5">Ka4C1</strain>
    </source>
</reference>
<dbReference type="InterPro" id="IPR001487">
    <property type="entry name" value="Bromodomain"/>
</dbReference>
<dbReference type="Proteomes" id="UP000582659">
    <property type="component" value="Unassembled WGS sequence"/>
</dbReference>
<dbReference type="SUPFAM" id="SSF47370">
    <property type="entry name" value="Bromodomain"/>
    <property type="match status" value="1"/>
</dbReference>